<organism evidence="2">
    <name type="scientific">Anopheles darlingi</name>
    <name type="common">Mosquito</name>
    <dbReference type="NCBI Taxonomy" id="43151"/>
    <lineage>
        <taxon>Eukaryota</taxon>
        <taxon>Metazoa</taxon>
        <taxon>Ecdysozoa</taxon>
        <taxon>Arthropoda</taxon>
        <taxon>Hexapoda</taxon>
        <taxon>Insecta</taxon>
        <taxon>Pterygota</taxon>
        <taxon>Neoptera</taxon>
        <taxon>Endopterygota</taxon>
        <taxon>Diptera</taxon>
        <taxon>Nematocera</taxon>
        <taxon>Culicoidea</taxon>
        <taxon>Culicidae</taxon>
        <taxon>Anophelinae</taxon>
        <taxon>Anopheles</taxon>
    </lineage>
</organism>
<evidence type="ECO:0000256" key="1">
    <source>
        <dbReference type="SAM" id="SignalP"/>
    </source>
</evidence>
<reference evidence="2" key="1">
    <citation type="submission" date="2018-01" db="EMBL/GenBank/DDBJ databases">
        <title>An insight into the sialome of Amazonian anophelines.</title>
        <authorList>
            <person name="Ribeiro J.M."/>
            <person name="Scarpassa V."/>
            <person name="Calvo E."/>
        </authorList>
    </citation>
    <scope>NUCLEOTIDE SEQUENCE</scope>
</reference>
<sequence length="98" mass="9859">MPSCCSATLFCCMSFSSTPQLTDAVGVSSCCCPTMSTGTVALFAVATDTSDSACCRLETSTSAAPAADGDGTTTGRDETIFSDGSVTVCCSVLVSLPW</sequence>
<evidence type="ECO:0000313" key="2">
    <source>
        <dbReference type="EMBL" id="MBW77669.1"/>
    </source>
</evidence>
<accession>A0A2M4DJE7</accession>
<keyword evidence="1" id="KW-0732">Signal</keyword>
<name>A0A2M4DJE7_ANODA</name>
<protein>
    <submittedName>
        <fullName evidence="2">Putative secreted protein</fullName>
    </submittedName>
</protein>
<proteinExistence type="predicted"/>
<dbReference type="EMBL" id="GGFL01013491">
    <property type="protein sequence ID" value="MBW77669.1"/>
    <property type="molecule type" value="Transcribed_RNA"/>
</dbReference>
<dbReference type="AlphaFoldDB" id="A0A2M4DJE7"/>
<feature type="chain" id="PRO_5014682487" evidence="1">
    <location>
        <begin position="25"/>
        <end position="98"/>
    </location>
</feature>
<feature type="signal peptide" evidence="1">
    <location>
        <begin position="1"/>
        <end position="24"/>
    </location>
</feature>